<comment type="caution">
    <text evidence="1">The sequence shown here is derived from an EMBL/GenBank/DDBJ whole genome shotgun (WGS) entry which is preliminary data.</text>
</comment>
<dbReference type="GO" id="GO:0032259">
    <property type="term" value="P:methylation"/>
    <property type="evidence" value="ECO:0007669"/>
    <property type="project" value="UniProtKB-KW"/>
</dbReference>
<dbReference type="InterPro" id="IPR029063">
    <property type="entry name" value="SAM-dependent_MTases_sf"/>
</dbReference>
<proteinExistence type="predicted"/>
<dbReference type="SUPFAM" id="SSF46785">
    <property type="entry name" value="Winged helix' DNA-binding domain"/>
    <property type="match status" value="1"/>
</dbReference>
<name>A0A8J3YHS4_9ACTN</name>
<dbReference type="EMBL" id="BOPF01000003">
    <property type="protein sequence ID" value="GIJ44240.1"/>
    <property type="molecule type" value="Genomic_DNA"/>
</dbReference>
<evidence type="ECO:0000313" key="1">
    <source>
        <dbReference type="EMBL" id="GIJ44240.1"/>
    </source>
</evidence>
<dbReference type="Proteomes" id="UP000619260">
    <property type="component" value="Unassembled WGS sequence"/>
</dbReference>
<keyword evidence="1" id="KW-0808">Transferase</keyword>
<accession>A0A8J3YHS4</accession>
<dbReference type="AlphaFoldDB" id="A0A8J3YHS4"/>
<reference evidence="1" key="1">
    <citation type="submission" date="2021-01" db="EMBL/GenBank/DDBJ databases">
        <title>Whole genome shotgun sequence of Virgisporangium aliadipatigenens NBRC 105644.</title>
        <authorList>
            <person name="Komaki H."/>
            <person name="Tamura T."/>
        </authorList>
    </citation>
    <scope>NUCLEOTIDE SEQUENCE</scope>
    <source>
        <strain evidence="1">NBRC 105644</strain>
    </source>
</reference>
<keyword evidence="1" id="KW-0489">Methyltransferase</keyword>
<organism evidence="1 2">
    <name type="scientific">Virgisporangium aliadipatigenens</name>
    <dbReference type="NCBI Taxonomy" id="741659"/>
    <lineage>
        <taxon>Bacteria</taxon>
        <taxon>Bacillati</taxon>
        <taxon>Actinomycetota</taxon>
        <taxon>Actinomycetes</taxon>
        <taxon>Micromonosporales</taxon>
        <taxon>Micromonosporaceae</taxon>
        <taxon>Virgisporangium</taxon>
    </lineage>
</organism>
<dbReference type="Gene3D" id="3.40.50.150">
    <property type="entry name" value="Vaccinia Virus protein VP39"/>
    <property type="match status" value="1"/>
</dbReference>
<evidence type="ECO:0000313" key="2">
    <source>
        <dbReference type="Proteomes" id="UP000619260"/>
    </source>
</evidence>
<dbReference type="RefSeq" id="WP_203897804.1">
    <property type="nucleotide sequence ID" value="NZ_BOPF01000003.1"/>
</dbReference>
<protein>
    <submittedName>
        <fullName evidence="1">2-ketoarginine methyltransferase</fullName>
    </submittedName>
</protein>
<dbReference type="CDD" id="cd02440">
    <property type="entry name" value="AdoMet_MTases"/>
    <property type="match status" value="1"/>
</dbReference>
<gene>
    <name evidence="1" type="ORF">Val02_11260</name>
</gene>
<dbReference type="InterPro" id="IPR036390">
    <property type="entry name" value="WH_DNA-bd_sf"/>
</dbReference>
<sequence length="354" mass="38419">MTTGTFEQGLVDAIQPIRYMAIANALFHLFDTGIYASLAAQNGISCVRLAAERNVDPDRLAAFLAYLAAEGYVAYDGGWRLTGKARAIEPFQPWYTLLVGGYATTFRQLGDALRTDAPWAGRDGARVGAGSCGMSAHDAVPMVERLLDRLPPDAPTVVDLGCGDGGFLVELCKRRADLIGIGLEPDAYSVELAKSGIVAAGLENRLSVRQGRASDALTLENSGDGTLCFMAAFVLQEMLEQEGRSAVCALLRDTVRRHPHAYWAIVEVDHRPDDAVITDHPLGIAYYNPYFLLHAITEQKLETRDFWERLFAEAGLEIVAVEHPPRDVDSTDLELGYLLRAVDSTAATSASDAD</sequence>
<dbReference type="GO" id="GO:0008168">
    <property type="term" value="F:methyltransferase activity"/>
    <property type="evidence" value="ECO:0007669"/>
    <property type="project" value="UniProtKB-KW"/>
</dbReference>
<keyword evidence="2" id="KW-1185">Reference proteome</keyword>
<dbReference type="SUPFAM" id="SSF53335">
    <property type="entry name" value="S-adenosyl-L-methionine-dependent methyltransferases"/>
    <property type="match status" value="1"/>
</dbReference>